<organism evidence="1 2">
    <name type="scientific">Hydrogenoanaerobacterium saccharovorans</name>
    <dbReference type="NCBI Taxonomy" id="474960"/>
    <lineage>
        <taxon>Bacteria</taxon>
        <taxon>Bacillati</taxon>
        <taxon>Bacillota</taxon>
        <taxon>Clostridia</taxon>
        <taxon>Eubacteriales</taxon>
        <taxon>Oscillospiraceae</taxon>
        <taxon>Hydrogenoanaerobacterium</taxon>
    </lineage>
</organism>
<keyword evidence="2" id="KW-1185">Reference proteome</keyword>
<dbReference type="AlphaFoldDB" id="A0A1H8BRC0"/>
<gene>
    <name evidence="1" type="ORF">SAMN05216180_2019</name>
</gene>
<accession>A0A1H8BRC0</accession>
<evidence type="ECO:0000313" key="2">
    <source>
        <dbReference type="Proteomes" id="UP000199158"/>
    </source>
</evidence>
<evidence type="ECO:0000313" key="1">
    <source>
        <dbReference type="EMBL" id="SEM84558.1"/>
    </source>
</evidence>
<sequence>MFICLHNKTDGFLQKTLLYECIVKTIMVKLWWQMNDRIVLKKGTNCYVKKIFLIELDDIPKKDEEICLAIAKHCGENSLPFEFLKKPLRLSIRLMAASSKLQRKCNELG</sequence>
<name>A0A1H8BRC0_9FIRM</name>
<dbReference type="Proteomes" id="UP000199158">
    <property type="component" value="Unassembled WGS sequence"/>
</dbReference>
<proteinExistence type="predicted"/>
<dbReference type="EMBL" id="FOCG01000001">
    <property type="protein sequence ID" value="SEM84558.1"/>
    <property type="molecule type" value="Genomic_DNA"/>
</dbReference>
<reference evidence="1 2" key="1">
    <citation type="submission" date="2016-10" db="EMBL/GenBank/DDBJ databases">
        <authorList>
            <person name="de Groot N.N."/>
        </authorList>
    </citation>
    <scope>NUCLEOTIDE SEQUENCE [LARGE SCALE GENOMIC DNA]</scope>
    <source>
        <strain evidence="1 2">CGMCC 1.5070</strain>
    </source>
</reference>
<protein>
    <submittedName>
        <fullName evidence="1">Uncharacterized protein</fullName>
    </submittedName>
</protein>
<dbReference type="STRING" id="474960.SAMN05216180_2019"/>